<feature type="region of interest" description="Disordered" evidence="2">
    <location>
        <begin position="25"/>
        <end position="46"/>
    </location>
</feature>
<feature type="compositionally biased region" description="Low complexity" evidence="2">
    <location>
        <begin position="25"/>
        <end position="41"/>
    </location>
</feature>
<dbReference type="PANTHER" id="PTHR30290">
    <property type="entry name" value="PERIPLASMIC BINDING COMPONENT OF ABC TRANSPORTER"/>
    <property type="match status" value="1"/>
</dbReference>
<accession>A0ABY9QHM9</accession>
<reference evidence="4 5" key="1">
    <citation type="submission" date="2023-08" db="EMBL/GenBank/DDBJ databases">
        <title>Complete genome sequence of Geobacillus thermodenitrificans K1041, a genetically tractable strain representative of the genus Geobacillus.</title>
        <authorList>
            <person name="Kani S."/>
            <person name="Suzuki H."/>
        </authorList>
    </citation>
    <scope>NUCLEOTIDE SEQUENCE [LARGE SCALE GENOMIC DNA]</scope>
    <source>
        <strain evidence="4 5">K1041</strain>
    </source>
</reference>
<keyword evidence="1" id="KW-0732">Signal</keyword>
<dbReference type="SUPFAM" id="SSF53850">
    <property type="entry name" value="Periplasmic binding protein-like II"/>
    <property type="match status" value="1"/>
</dbReference>
<dbReference type="CDD" id="cd08502">
    <property type="entry name" value="PBP2_NikA_DppA_OppA_like_16"/>
    <property type="match status" value="1"/>
</dbReference>
<evidence type="ECO:0000313" key="5">
    <source>
        <dbReference type="Proteomes" id="UP001297580"/>
    </source>
</evidence>
<evidence type="ECO:0000256" key="1">
    <source>
        <dbReference type="ARBA" id="ARBA00022729"/>
    </source>
</evidence>
<gene>
    <name evidence="4" type="ORF">HSX42_11440</name>
</gene>
<sequence>MRGVYSFLFILLIIIGLMGCSNSSSTGKTSQSNSSGNSQSGQSGGKLDIAYEAQPDTLDPTVTTSGATKDTARLMYESLLTLDENWTVAPQLAESYNVSDDGKVYTFKLRQGIKFHNGKEMTADDVVASMERWTTNSSLTKSILEGAEWKKVDDYTVELHLTKSSALVPFALADQNQLAAIMPKEVAEKAGPTGATEYVGTGPFKFVEWKTNQYIHFTKFEDYQPRSEQTSGLAGKKEALVNDIYWHFVPDESTRNAGLISGQYDIATGVSYDTVEQLENTPGTGVNIHTYGIQMLVFNKKQGLFSDVKARQAVNYALDKELVLRSSFGDERFYKLEPSLFRPEQTDWYSDAGKDVYNKKDLELAKKLLKEANYNGEEIVILTSRDYAYQYNAAVATQQLLEKIGIKAKLEVYDWGTLLERRGDPALWDIFFTGWDTSVIPHQYGFLDSKAQWPGWTNSPEIDKLLSEIQAAKTQDEAKELYSQLQQKMWEYLPIINIGTYSKVTGVSDKVKGFRDFIGPVLWNVSVEE</sequence>
<dbReference type="Gene3D" id="3.40.190.10">
    <property type="entry name" value="Periplasmic binding protein-like II"/>
    <property type="match status" value="1"/>
</dbReference>
<dbReference type="InterPro" id="IPR039424">
    <property type="entry name" value="SBP_5"/>
</dbReference>
<dbReference type="PROSITE" id="PS51257">
    <property type="entry name" value="PROKAR_LIPOPROTEIN"/>
    <property type="match status" value="1"/>
</dbReference>
<dbReference type="EMBL" id="CP133461">
    <property type="protein sequence ID" value="WMV78078.1"/>
    <property type="molecule type" value="Genomic_DNA"/>
</dbReference>
<organism evidence="4 5">
    <name type="scientific">Geobacillus thermodenitrificans</name>
    <dbReference type="NCBI Taxonomy" id="33940"/>
    <lineage>
        <taxon>Bacteria</taxon>
        <taxon>Bacillati</taxon>
        <taxon>Bacillota</taxon>
        <taxon>Bacilli</taxon>
        <taxon>Bacillales</taxon>
        <taxon>Anoxybacillaceae</taxon>
        <taxon>Geobacillus</taxon>
    </lineage>
</organism>
<dbReference type="PIRSF" id="PIRSF002741">
    <property type="entry name" value="MppA"/>
    <property type="match status" value="1"/>
</dbReference>
<proteinExistence type="predicted"/>
<dbReference type="Gene3D" id="3.10.105.10">
    <property type="entry name" value="Dipeptide-binding Protein, Domain 3"/>
    <property type="match status" value="1"/>
</dbReference>
<evidence type="ECO:0000259" key="3">
    <source>
        <dbReference type="Pfam" id="PF00496"/>
    </source>
</evidence>
<dbReference type="GeneID" id="87623869"/>
<dbReference type="Gene3D" id="3.90.76.10">
    <property type="entry name" value="Dipeptide-binding Protein, Domain 1"/>
    <property type="match status" value="1"/>
</dbReference>
<dbReference type="Pfam" id="PF00496">
    <property type="entry name" value="SBP_bac_5"/>
    <property type="match status" value="1"/>
</dbReference>
<keyword evidence="5" id="KW-1185">Reference proteome</keyword>
<dbReference type="PANTHER" id="PTHR30290:SF38">
    <property type="entry name" value="D,D-DIPEPTIDE-BINDING PERIPLASMIC PROTEIN DDPA-RELATED"/>
    <property type="match status" value="1"/>
</dbReference>
<evidence type="ECO:0000313" key="4">
    <source>
        <dbReference type="EMBL" id="WMV78078.1"/>
    </source>
</evidence>
<name>A0ABY9QHM9_GEOTD</name>
<evidence type="ECO:0000256" key="2">
    <source>
        <dbReference type="SAM" id="MobiDB-lite"/>
    </source>
</evidence>
<dbReference type="Proteomes" id="UP001297580">
    <property type="component" value="Chromosome"/>
</dbReference>
<dbReference type="InterPro" id="IPR030678">
    <property type="entry name" value="Peptide/Ni-bd"/>
</dbReference>
<dbReference type="InterPro" id="IPR000914">
    <property type="entry name" value="SBP_5_dom"/>
</dbReference>
<dbReference type="RefSeq" id="WP_029761644.1">
    <property type="nucleotide sequence ID" value="NZ_CP017690.1"/>
</dbReference>
<protein>
    <submittedName>
        <fullName evidence="4">ABC transporter substrate-binding protein</fullName>
    </submittedName>
</protein>
<feature type="domain" description="Solute-binding protein family 5" evidence="3">
    <location>
        <begin position="88"/>
        <end position="446"/>
    </location>
</feature>